<organism evidence="2 3">
    <name type="scientific">Undibacterium oligocarboniphilum</name>
    <dbReference type="NCBI Taxonomy" id="666702"/>
    <lineage>
        <taxon>Bacteria</taxon>
        <taxon>Pseudomonadati</taxon>
        <taxon>Pseudomonadota</taxon>
        <taxon>Betaproteobacteria</taxon>
        <taxon>Burkholderiales</taxon>
        <taxon>Oxalobacteraceae</taxon>
        <taxon>Undibacterium</taxon>
    </lineage>
</organism>
<protein>
    <submittedName>
        <fullName evidence="2">Replication initiation factor domain-containing protein</fullName>
    </submittedName>
</protein>
<gene>
    <name evidence="2" type="ORF">HV832_16880</name>
</gene>
<sequence>MPESQFSASREAADAALARQSVLQSGVSVPQTGQECPPINNMGENYEGEHIRVGRRILTTLCKAKAHKNLAFFDWLSVTVHETSFHRTGSGSLISTDEFIFEASRVCESIFGFGVTDHRQKVMNFYNDSWELGEGFGFICFGGQRETLQIVVSGLGCMNAAQGWEKRFYDFLTKTAIRPVITRCDLAHDDMQGAYLSVDWAEKRWAERGFNSTKGGRLVNIERVGNWHAPTGAGRTLTVGTRKAGKFCRFYEKGKQLGDESSLWCRAEVEFKSCDRLIPFDILLEPSAYFAGAYPCFSEFFYHASAQKVELKKRTAEITIESATAVLKHQFGKYISFFRQFYGDADLLERASSDNRDAVPKRMQPVLAGMGKAKQYFHEIFIPKIINIEKDFVPVIDVRRASNNVKAYFAASRG</sequence>
<dbReference type="RefSeq" id="WP_176805221.1">
    <property type="nucleotide sequence ID" value="NZ_JABXYJ010000018.1"/>
</dbReference>
<dbReference type="Pfam" id="PF02486">
    <property type="entry name" value="Rep_trans"/>
    <property type="match status" value="1"/>
</dbReference>
<dbReference type="AlphaFoldDB" id="A0A850QT04"/>
<dbReference type="GO" id="GO:0003743">
    <property type="term" value="F:translation initiation factor activity"/>
    <property type="evidence" value="ECO:0007669"/>
    <property type="project" value="UniProtKB-KW"/>
</dbReference>
<keyword evidence="2" id="KW-0396">Initiation factor</keyword>
<dbReference type="EMBL" id="JABXYJ010000018">
    <property type="protein sequence ID" value="NVO79494.1"/>
    <property type="molecule type" value="Genomic_DNA"/>
</dbReference>
<dbReference type="Proteomes" id="UP000588051">
    <property type="component" value="Unassembled WGS sequence"/>
</dbReference>
<reference evidence="2 3" key="1">
    <citation type="submission" date="2020-06" db="EMBL/GenBank/DDBJ databases">
        <authorList>
            <person name="Qiu C."/>
            <person name="Liu Z."/>
        </authorList>
    </citation>
    <scope>NUCLEOTIDE SEQUENCE [LARGE SCALE GENOMIC DNA]</scope>
    <source>
        <strain evidence="2 3">EM 1</strain>
    </source>
</reference>
<accession>A0A850QT04</accession>
<evidence type="ECO:0000313" key="3">
    <source>
        <dbReference type="Proteomes" id="UP000588051"/>
    </source>
</evidence>
<feature type="domain" description="Replication initiation protein-like C-terminal" evidence="1">
    <location>
        <begin position="180"/>
        <end position="343"/>
    </location>
</feature>
<evidence type="ECO:0000313" key="2">
    <source>
        <dbReference type="EMBL" id="NVO79494.1"/>
    </source>
</evidence>
<keyword evidence="3" id="KW-1185">Reference proteome</keyword>
<proteinExistence type="predicted"/>
<evidence type="ECO:0000259" key="1">
    <source>
        <dbReference type="Pfam" id="PF02486"/>
    </source>
</evidence>
<dbReference type="InterPro" id="IPR003491">
    <property type="entry name" value="REP-like_C"/>
</dbReference>
<name>A0A850QT04_9BURK</name>
<comment type="caution">
    <text evidence="2">The sequence shown here is derived from an EMBL/GenBank/DDBJ whole genome shotgun (WGS) entry which is preliminary data.</text>
</comment>
<keyword evidence="2" id="KW-0648">Protein biosynthesis</keyword>